<evidence type="ECO:0000313" key="2">
    <source>
        <dbReference type="Proteomes" id="UP001157006"/>
    </source>
</evidence>
<dbReference type="Proteomes" id="UP001157006">
    <property type="component" value="Chromosome 1S"/>
</dbReference>
<protein>
    <submittedName>
        <fullName evidence="1">Uncharacterized protein</fullName>
    </submittedName>
</protein>
<sequence>MFDISVHLSQLKLWYKMYIPDIVLHNIPHAGENVIDVSLLYGPRRNHHLIQMGFDEETQETNMGNQDGDKYVPYILLYMLTESQMHKKNDDHVHEDVEVDIVLANNDVINNHDHVVEDLETMCEDVINVIVNSEDFDLIGLNVDLVVTEKSRNTMLSTKEDGSFYDTETFNRIAHIGAIIFIPSFNYATDKDGVIKKGDYEEVEKSPFANIMKRIRENLTKPLDKVNQENDHVVINVSDNIHYFVNDIVSIDEGFTLMNNEVHDEPEPVNEGVTKDVDLCKRKDKKSKIIVDGNRIPTNVSFFSLYKVSFHYEEIVLK</sequence>
<keyword evidence="2" id="KW-1185">Reference proteome</keyword>
<gene>
    <name evidence="1" type="ORF">VFH_I174320</name>
</gene>
<accession>A0AAV0ZE46</accession>
<organism evidence="1 2">
    <name type="scientific">Vicia faba</name>
    <name type="common">Broad bean</name>
    <name type="synonym">Faba vulgaris</name>
    <dbReference type="NCBI Taxonomy" id="3906"/>
    <lineage>
        <taxon>Eukaryota</taxon>
        <taxon>Viridiplantae</taxon>
        <taxon>Streptophyta</taxon>
        <taxon>Embryophyta</taxon>
        <taxon>Tracheophyta</taxon>
        <taxon>Spermatophyta</taxon>
        <taxon>Magnoliopsida</taxon>
        <taxon>eudicotyledons</taxon>
        <taxon>Gunneridae</taxon>
        <taxon>Pentapetalae</taxon>
        <taxon>rosids</taxon>
        <taxon>fabids</taxon>
        <taxon>Fabales</taxon>
        <taxon>Fabaceae</taxon>
        <taxon>Papilionoideae</taxon>
        <taxon>50 kb inversion clade</taxon>
        <taxon>NPAAA clade</taxon>
        <taxon>Hologalegina</taxon>
        <taxon>IRL clade</taxon>
        <taxon>Fabeae</taxon>
        <taxon>Vicia</taxon>
    </lineage>
</organism>
<evidence type="ECO:0000313" key="1">
    <source>
        <dbReference type="EMBL" id="CAI8595092.1"/>
    </source>
</evidence>
<reference evidence="1 2" key="1">
    <citation type="submission" date="2023-01" db="EMBL/GenBank/DDBJ databases">
        <authorList>
            <person name="Kreplak J."/>
        </authorList>
    </citation>
    <scope>NUCLEOTIDE SEQUENCE [LARGE SCALE GENOMIC DNA]</scope>
</reference>
<proteinExistence type="predicted"/>
<dbReference type="AlphaFoldDB" id="A0AAV0ZE46"/>
<name>A0AAV0ZE46_VICFA</name>
<dbReference type="EMBL" id="OX451735">
    <property type="protein sequence ID" value="CAI8595092.1"/>
    <property type="molecule type" value="Genomic_DNA"/>
</dbReference>